<dbReference type="AlphaFoldDB" id="A0A381L7P8"/>
<keyword evidence="3" id="KW-1003">Cell membrane</keyword>
<proteinExistence type="predicted"/>
<dbReference type="OrthoDB" id="427456at2759"/>
<keyword evidence="5" id="KW-0851">Voltage-gated channel</keyword>
<reference evidence="10" key="1">
    <citation type="submission" date="2018-07" db="EMBL/GenBank/DDBJ databases">
        <authorList>
            <person name="Quirk P.G."/>
            <person name="Krulwich T.A."/>
        </authorList>
    </citation>
    <scope>NUCLEOTIDE SEQUENCE</scope>
    <source>
        <strain evidence="10">96224</strain>
    </source>
</reference>
<evidence type="ECO:0000256" key="1">
    <source>
        <dbReference type="ARBA" id="ARBA00004651"/>
    </source>
</evidence>
<keyword evidence="9" id="KW-0407">Ion channel</keyword>
<evidence type="ECO:0000256" key="9">
    <source>
        <dbReference type="ARBA" id="ARBA00023303"/>
    </source>
</evidence>
<protein>
    <submittedName>
        <fullName evidence="10">BgtA-20144</fullName>
    </submittedName>
</protein>
<evidence type="ECO:0000256" key="8">
    <source>
        <dbReference type="ARBA" id="ARBA00023136"/>
    </source>
</evidence>
<dbReference type="EMBL" id="UIGY01000052">
    <property type="protein sequence ID" value="SUZ09597.1"/>
    <property type="molecule type" value="Genomic_DNA"/>
</dbReference>
<keyword evidence="8" id="KW-0472">Membrane</keyword>
<evidence type="ECO:0000256" key="3">
    <source>
        <dbReference type="ARBA" id="ARBA00022475"/>
    </source>
</evidence>
<dbReference type="GO" id="GO:0030171">
    <property type="term" value="F:voltage-gated proton channel activity"/>
    <property type="evidence" value="ECO:0007669"/>
    <property type="project" value="InterPro"/>
</dbReference>
<feature type="non-terminal residue" evidence="10">
    <location>
        <position position="252"/>
    </location>
</feature>
<organism evidence="10">
    <name type="scientific">Blumeria graminis f. sp. tritici 96224</name>
    <dbReference type="NCBI Taxonomy" id="1268274"/>
    <lineage>
        <taxon>Eukaryota</taxon>
        <taxon>Fungi</taxon>
        <taxon>Dikarya</taxon>
        <taxon>Ascomycota</taxon>
        <taxon>Pezizomycotina</taxon>
        <taxon>Leotiomycetes</taxon>
        <taxon>Erysiphales</taxon>
        <taxon>Erysiphaceae</taxon>
        <taxon>Blumeria</taxon>
    </lineage>
</organism>
<keyword evidence="2" id="KW-0813">Transport</keyword>
<evidence type="ECO:0000313" key="10">
    <source>
        <dbReference type="EMBL" id="SUZ09597.1"/>
    </source>
</evidence>
<dbReference type="GO" id="GO:0034702">
    <property type="term" value="C:monoatomic ion channel complex"/>
    <property type="evidence" value="ECO:0007669"/>
    <property type="project" value="UniProtKB-KW"/>
</dbReference>
<dbReference type="InterPro" id="IPR027359">
    <property type="entry name" value="Volt_channel_dom_sf"/>
</dbReference>
<evidence type="ECO:0000256" key="5">
    <source>
        <dbReference type="ARBA" id="ARBA00022882"/>
    </source>
</evidence>
<dbReference type="GO" id="GO:0005886">
    <property type="term" value="C:plasma membrane"/>
    <property type="evidence" value="ECO:0007669"/>
    <property type="project" value="UniProtKB-SubCell"/>
</dbReference>
<evidence type="ECO:0000256" key="2">
    <source>
        <dbReference type="ARBA" id="ARBA00022448"/>
    </source>
</evidence>
<evidence type="ECO:0000256" key="4">
    <source>
        <dbReference type="ARBA" id="ARBA00022692"/>
    </source>
</evidence>
<keyword evidence="6" id="KW-1133">Transmembrane helix</keyword>
<keyword evidence="7" id="KW-0406">Ion transport</keyword>
<accession>A0A381L7P8</accession>
<keyword evidence="4" id="KW-0812">Transmembrane</keyword>
<dbReference type="Gene3D" id="1.20.120.350">
    <property type="entry name" value="Voltage-gated potassium channels. Chain C"/>
    <property type="match status" value="1"/>
</dbReference>
<comment type="subcellular location">
    <subcellularLocation>
        <location evidence="1">Cell membrane</location>
        <topology evidence="1">Multi-pass membrane protein</topology>
    </subcellularLocation>
</comment>
<dbReference type="PANTHER" id="PTHR46480">
    <property type="entry name" value="F20B24.22"/>
    <property type="match status" value="1"/>
</dbReference>
<dbReference type="InterPro" id="IPR031846">
    <property type="entry name" value="Hvcn1"/>
</dbReference>
<gene>
    <name evidence="10" type="ORF">BGT96224V2_LOCUS2756</name>
</gene>
<sequence length="252" mass="27929">MNAFVKPLSSSIPPIPACITQPLLSSGQHPQETFLTLPAATPPHHLVESTLPHPNVQDLSSFKPSITSLIKLVLKTYLSSRKQQYITVTLVLLDLLRSVAGVAVNINLNQDIHDVYEPPPILNAVRSAIGILGLIFSNIFSFELLTSVWAFGWRYFLVPAHVVDALVIFTNAIASLLPNGPLQQAASLTMILRLWRLFKNYGPMFLDSASIPLLREIEEETTGRFHIPSTDCLLPKNKNTGLDIENLPHRLE</sequence>
<dbReference type="PANTHER" id="PTHR46480:SF1">
    <property type="entry name" value="VOLTAGE-GATED HYDROGEN CHANNEL 1"/>
    <property type="match status" value="1"/>
</dbReference>
<evidence type="ECO:0000256" key="6">
    <source>
        <dbReference type="ARBA" id="ARBA00022989"/>
    </source>
</evidence>
<name>A0A381L7P8_BLUGR</name>
<evidence type="ECO:0000256" key="7">
    <source>
        <dbReference type="ARBA" id="ARBA00023065"/>
    </source>
</evidence>